<evidence type="ECO:0000313" key="1">
    <source>
        <dbReference type="EMBL" id="KAJ2982001.1"/>
    </source>
</evidence>
<organism evidence="1 2">
    <name type="scientific">Zarea fungicola</name>
    <dbReference type="NCBI Taxonomy" id="93591"/>
    <lineage>
        <taxon>Eukaryota</taxon>
        <taxon>Fungi</taxon>
        <taxon>Dikarya</taxon>
        <taxon>Ascomycota</taxon>
        <taxon>Pezizomycotina</taxon>
        <taxon>Sordariomycetes</taxon>
        <taxon>Hypocreomycetidae</taxon>
        <taxon>Hypocreales</taxon>
        <taxon>Cordycipitaceae</taxon>
        <taxon>Zarea</taxon>
    </lineage>
</organism>
<reference evidence="1" key="1">
    <citation type="submission" date="2022-08" db="EMBL/GenBank/DDBJ databases">
        <title>Genome Sequence of Lecanicillium fungicola.</title>
        <authorList>
            <person name="Buettner E."/>
        </authorList>
    </citation>
    <scope>NUCLEOTIDE SEQUENCE</scope>
    <source>
        <strain evidence="1">Babe33</strain>
    </source>
</reference>
<accession>A0ACC1NU37</accession>
<dbReference type="Proteomes" id="UP001143910">
    <property type="component" value="Unassembled WGS sequence"/>
</dbReference>
<name>A0ACC1NU37_9HYPO</name>
<comment type="caution">
    <text evidence="1">The sequence shown here is derived from an EMBL/GenBank/DDBJ whole genome shotgun (WGS) entry which is preliminary data.</text>
</comment>
<evidence type="ECO:0000313" key="2">
    <source>
        <dbReference type="Proteomes" id="UP001143910"/>
    </source>
</evidence>
<gene>
    <name evidence="1" type="ORF">NQ176_g1677</name>
</gene>
<sequence length="471" mass="50195">MSNTKPNNQHVSERTPLIHGERSNTANGAPSRSDSYRHVRGSRALHFFTDSRYTPGTDHSNIVLRSLAYTWHVTKVTLLSNYVNFLLVMVPVGIVAGKSGWGATAVFTLNFFAIIPLAAVLSFATEEISLKLGDALGGLLNATFGNAVELIVSIVALRDDQIEVVQASMLGSILSNLLLVMGMCFFFGGLVHGGTNGNGREQVFSAAVAQTTCSLMALSSASLVLPAALYSVLDRNNNSGAKRESILTLSRGTAIILLALYILYLVFQLRTHSNLFDAESQTPPSDDETTQTPEAETEDAHEEPVMGPVAGLAVLVVTTILVAICADYLVGSIDEIVESTNISKAFIGLILIPIVGNAAEHVTAVVVAVRNKMDLAMGVAIGSSIQIALGVTPFLVIVGWIMGKDMTLRFEIFQTVCFAVSVLVVTYTVQDGKSNYLEGAMLIGLYIIIAVAFFATPGDAMEGARTLIFGS</sequence>
<protein>
    <submittedName>
        <fullName evidence="1">Uncharacterized protein</fullName>
    </submittedName>
</protein>
<dbReference type="EMBL" id="JANJQO010000099">
    <property type="protein sequence ID" value="KAJ2982001.1"/>
    <property type="molecule type" value="Genomic_DNA"/>
</dbReference>
<proteinExistence type="predicted"/>
<keyword evidence="2" id="KW-1185">Reference proteome</keyword>